<feature type="domain" description="N-acetyltransferase" evidence="1">
    <location>
        <begin position="49"/>
        <end position="128"/>
    </location>
</feature>
<reference evidence="2 3" key="1">
    <citation type="submission" date="2020-08" db="EMBL/GenBank/DDBJ databases">
        <title>Genomic Encyclopedia of Type Strains, Phase III (KMG-III): the genomes of soil and plant-associated and newly described type strains.</title>
        <authorList>
            <person name="Whitman W."/>
        </authorList>
    </citation>
    <scope>NUCLEOTIDE SEQUENCE [LARGE SCALE GENOMIC DNA]</scope>
    <source>
        <strain evidence="2 3">SFB5A</strain>
    </source>
</reference>
<name>A0A7W7U6H7_9ACTN</name>
<keyword evidence="2" id="KW-0808">Transferase</keyword>
<dbReference type="InterPro" id="IPR016181">
    <property type="entry name" value="Acyl_CoA_acyltransferase"/>
</dbReference>
<dbReference type="SUPFAM" id="SSF55729">
    <property type="entry name" value="Acyl-CoA N-acyltransferases (Nat)"/>
    <property type="match status" value="1"/>
</dbReference>
<dbReference type="EMBL" id="JACHJY010000011">
    <property type="protein sequence ID" value="MBB4985958.1"/>
    <property type="molecule type" value="Genomic_DNA"/>
</dbReference>
<evidence type="ECO:0000259" key="1">
    <source>
        <dbReference type="Pfam" id="PF00583"/>
    </source>
</evidence>
<dbReference type="Proteomes" id="UP000582643">
    <property type="component" value="Unassembled WGS sequence"/>
</dbReference>
<dbReference type="Gene3D" id="3.40.630.30">
    <property type="match status" value="1"/>
</dbReference>
<gene>
    <name evidence="2" type="ORF">GGE06_006920</name>
</gene>
<dbReference type="Pfam" id="PF00583">
    <property type="entry name" value="Acetyltransf_1"/>
    <property type="match status" value="1"/>
</dbReference>
<protein>
    <submittedName>
        <fullName evidence="2">GNAT superfamily N-acetyltransferase</fullName>
    </submittedName>
</protein>
<dbReference type="InterPro" id="IPR000182">
    <property type="entry name" value="GNAT_dom"/>
</dbReference>
<accession>A0A7W7U6H7</accession>
<organism evidence="2 3">
    <name type="scientific">Streptomyces nymphaeiformis</name>
    <dbReference type="NCBI Taxonomy" id="2663842"/>
    <lineage>
        <taxon>Bacteria</taxon>
        <taxon>Bacillati</taxon>
        <taxon>Actinomycetota</taxon>
        <taxon>Actinomycetes</taxon>
        <taxon>Kitasatosporales</taxon>
        <taxon>Streptomycetaceae</taxon>
        <taxon>Streptomyces</taxon>
    </lineage>
</organism>
<comment type="caution">
    <text evidence="2">The sequence shown here is derived from an EMBL/GenBank/DDBJ whole genome shotgun (WGS) entry which is preliminary data.</text>
</comment>
<keyword evidence="3" id="KW-1185">Reference proteome</keyword>
<evidence type="ECO:0000313" key="3">
    <source>
        <dbReference type="Proteomes" id="UP000582643"/>
    </source>
</evidence>
<sequence length="297" mass="31031">MAAETDVAPLPIPRTGGLTARRLHDAEVDAALRLCPFDDVDAGVIRRELAAGADHCWMGLFTPDGTLAAVHRAMRWHRHLLLKGVFVDDGFRGSGAALGAAFAIRDWAREAGYEGVAAWVEPNKPEARLAGRLRLRPVGPLLHRYLVRLPHASDAERPTGTPPRTSGTLVVPGFVPGGDEAAPMVRELLGVPQGPSAGTRLAWVLDRSRLVLSGNPCRSMADLGGFLAAVEDTAVSVGATAAEVVVEAADIPAALAMAGLGARRLSRSPVALGLVSFAGAEPSGTPVRPAATEPRTP</sequence>
<proteinExistence type="predicted"/>
<evidence type="ECO:0000313" key="2">
    <source>
        <dbReference type="EMBL" id="MBB4985958.1"/>
    </source>
</evidence>
<dbReference type="GO" id="GO:0016747">
    <property type="term" value="F:acyltransferase activity, transferring groups other than amino-acyl groups"/>
    <property type="evidence" value="ECO:0007669"/>
    <property type="project" value="InterPro"/>
</dbReference>
<dbReference type="RefSeq" id="WP_116160498.1">
    <property type="nucleotide sequence ID" value="NZ_JACHJY010000011.1"/>
</dbReference>
<dbReference type="AlphaFoldDB" id="A0A7W7U6H7"/>